<name>A0A9Q2XL52_9PSED</name>
<keyword evidence="3" id="KW-1185">Reference proteome</keyword>
<comment type="caution">
    <text evidence="2">The sequence shown here is derived from an EMBL/GenBank/DDBJ whole genome shotgun (WGS) entry which is preliminary data.</text>
</comment>
<reference evidence="2" key="2">
    <citation type="journal article" date="2023" name="Plant Pathol.">
        <title>Dismantling and reorganizing Pseudomonas marginalis sensu#lato.</title>
        <authorList>
            <person name="Sawada H."/>
            <person name="Fujikawa T."/>
            <person name="Satou M."/>
        </authorList>
    </citation>
    <scope>NUCLEOTIDE SEQUENCE</scope>
    <source>
        <strain evidence="2">MAFF 301350</strain>
    </source>
</reference>
<proteinExistence type="predicted"/>
<protein>
    <recommendedName>
        <fullName evidence="4">Beta-lactamase</fullName>
    </recommendedName>
</protein>
<dbReference type="EMBL" id="JAHTBI010000051">
    <property type="protein sequence ID" value="MBV6288370.1"/>
    <property type="molecule type" value="Genomic_DNA"/>
</dbReference>
<sequence>MQPILSRRRLMQGAVGCSAVLALPAWATDPVQSPLQRLEQASGGTLGLWALDTGSGKRLSYRGEERFAFCSAFKAVLAGAILQASQVEAGLLQRRRHYLAAGARTVDCGGVHAGLEEGLALAQ</sequence>
<dbReference type="InterPro" id="IPR006311">
    <property type="entry name" value="TAT_signal"/>
</dbReference>
<keyword evidence="1" id="KW-0732">Signal</keyword>
<evidence type="ECO:0000313" key="3">
    <source>
        <dbReference type="Proteomes" id="UP001106592"/>
    </source>
</evidence>
<gene>
    <name evidence="2" type="ORF">KUO17_15255</name>
</gene>
<evidence type="ECO:0008006" key="4">
    <source>
        <dbReference type="Google" id="ProtNLM"/>
    </source>
</evidence>
<dbReference type="AlphaFoldDB" id="A0A9Q2XL52"/>
<reference evidence="2" key="1">
    <citation type="journal article" date="2022" name="Int. J. Syst. Evol. Microbiol.">
        <title>Pseudomonas aegrilactucae sp. nov. and Pseudomonas morbosilactucae sp. nov., pathogens causing bacterial rot of lettuce in Japan.</title>
        <authorList>
            <person name="Sawada H."/>
            <person name="Fujikawa T."/>
            <person name="Satou M."/>
        </authorList>
    </citation>
    <scope>NUCLEOTIDE SEQUENCE</scope>
    <source>
        <strain evidence="2">MAFF 301350</strain>
    </source>
</reference>
<accession>A0A9Q2XL52</accession>
<dbReference type="Proteomes" id="UP001106592">
    <property type="component" value="Unassembled WGS sequence"/>
</dbReference>
<feature type="chain" id="PRO_5040469983" description="Beta-lactamase" evidence="1">
    <location>
        <begin position="28"/>
        <end position="123"/>
    </location>
</feature>
<evidence type="ECO:0000313" key="2">
    <source>
        <dbReference type="EMBL" id="MBV6288370.1"/>
    </source>
</evidence>
<evidence type="ECO:0000256" key="1">
    <source>
        <dbReference type="SAM" id="SignalP"/>
    </source>
</evidence>
<feature type="signal peptide" evidence="1">
    <location>
        <begin position="1"/>
        <end position="27"/>
    </location>
</feature>
<dbReference type="PROSITE" id="PS51318">
    <property type="entry name" value="TAT"/>
    <property type="match status" value="1"/>
</dbReference>
<organism evidence="2 3">
    <name type="scientific">Pseudomonas aegrilactucae</name>
    <dbReference type="NCBI Taxonomy" id="2854028"/>
    <lineage>
        <taxon>Bacteria</taxon>
        <taxon>Pseudomonadati</taxon>
        <taxon>Pseudomonadota</taxon>
        <taxon>Gammaproteobacteria</taxon>
        <taxon>Pseudomonadales</taxon>
        <taxon>Pseudomonadaceae</taxon>
        <taxon>Pseudomonas</taxon>
    </lineage>
</organism>